<evidence type="ECO:0000313" key="1">
    <source>
        <dbReference type="EMBL" id="CBK40483.1"/>
    </source>
</evidence>
<dbReference type="OrthoDB" id="2575320at2"/>
<gene>
    <name evidence="1" type="ORF">NIDE0715</name>
</gene>
<dbReference type="HOGENOM" id="CLU_1341269_0_0_0"/>
<organism evidence="1 2">
    <name type="scientific">Nitrospira defluvii</name>
    <dbReference type="NCBI Taxonomy" id="330214"/>
    <lineage>
        <taxon>Bacteria</taxon>
        <taxon>Pseudomonadati</taxon>
        <taxon>Nitrospirota</taxon>
        <taxon>Nitrospiria</taxon>
        <taxon>Nitrospirales</taxon>
        <taxon>Nitrospiraceae</taxon>
        <taxon>Nitrospira</taxon>
    </lineage>
</organism>
<reference evidence="1 2" key="1">
    <citation type="journal article" date="2010" name="Proc. Natl. Acad. Sci. U.S.A.">
        <title>A Nitrospira metagenome illuminates the physiology and evolution of globally important nitrite-oxidizing bacteria.</title>
        <authorList>
            <person name="Lucker S."/>
            <person name="Wagner M."/>
            <person name="Maixner F."/>
            <person name="Pelletier E."/>
            <person name="Koch H."/>
            <person name="Vacherie B."/>
            <person name="Rattei T."/>
            <person name="Sinninghe Damste J."/>
            <person name="Spieck E."/>
            <person name="Le Paslier D."/>
            <person name="Daims H."/>
        </authorList>
    </citation>
    <scope>NUCLEOTIDE SEQUENCE [LARGE SCALE GENOMIC DNA]</scope>
</reference>
<evidence type="ECO:0000313" key="2">
    <source>
        <dbReference type="Proteomes" id="UP000001660"/>
    </source>
</evidence>
<accession>D8PB74</accession>
<name>D8PB74_9BACT</name>
<dbReference type="KEGG" id="nde:NIDE0715"/>
<proteinExistence type="predicted"/>
<keyword evidence="2" id="KW-1185">Reference proteome</keyword>
<dbReference type="EMBL" id="FP929003">
    <property type="protein sequence ID" value="CBK40483.1"/>
    <property type="molecule type" value="Genomic_DNA"/>
</dbReference>
<dbReference type="eggNOG" id="ENOG5032Z27">
    <property type="taxonomic scope" value="Bacteria"/>
</dbReference>
<dbReference type="STRING" id="330214.NIDE0715"/>
<sequence>MSIPSHDGFLTLEELRLVGDRDLFRAKERIILKVRDLLTELQAGLQEDLSRTALLVPPGFDPSKMQVVKGERLEDCPYQYLDYPKHFLGDDKFTFRSLCWWGHHLVFAMIVEGGQVKQCKKNFFDRFHQLAGQGLELSLAPTFWEWKRGEGYTLPITHDRKAQLAAVLSGRAWFKIARFVPLDQPAMSEGRLPEVGRDTFRSLLPLLTP</sequence>
<dbReference type="AlphaFoldDB" id="D8PB74"/>
<dbReference type="Proteomes" id="UP000001660">
    <property type="component" value="Chromosome"/>
</dbReference>
<protein>
    <submittedName>
        <fullName evidence="1">Uncharacterized protein</fullName>
    </submittedName>
</protein>